<dbReference type="STRING" id="92487.SAMN02745130_01434"/>
<gene>
    <name evidence="2" type="ORF">SAMN02745130_01434</name>
</gene>
<organism evidence="2 3">
    <name type="scientific">Thiothrix eikelboomii</name>
    <dbReference type="NCBI Taxonomy" id="92487"/>
    <lineage>
        <taxon>Bacteria</taxon>
        <taxon>Pseudomonadati</taxon>
        <taxon>Pseudomonadota</taxon>
        <taxon>Gammaproteobacteria</taxon>
        <taxon>Thiotrichales</taxon>
        <taxon>Thiotrichaceae</taxon>
        <taxon>Thiothrix</taxon>
    </lineage>
</organism>
<dbReference type="AlphaFoldDB" id="A0A1T4WCX7"/>
<protein>
    <recommendedName>
        <fullName evidence="4">Molecular chaperone DnaJ</fullName>
    </recommendedName>
</protein>
<feature type="compositionally biased region" description="Low complexity" evidence="1">
    <location>
        <begin position="173"/>
        <end position="183"/>
    </location>
</feature>
<feature type="region of interest" description="Disordered" evidence="1">
    <location>
        <begin position="173"/>
        <end position="199"/>
    </location>
</feature>
<dbReference type="EMBL" id="FUYB01000005">
    <property type="protein sequence ID" value="SKA74878.1"/>
    <property type="molecule type" value="Genomic_DNA"/>
</dbReference>
<reference evidence="2 3" key="1">
    <citation type="submission" date="2017-02" db="EMBL/GenBank/DDBJ databases">
        <authorList>
            <person name="Peterson S.W."/>
        </authorList>
    </citation>
    <scope>NUCLEOTIDE SEQUENCE [LARGE SCALE GENOMIC DNA]</scope>
    <source>
        <strain evidence="2 3">ATCC 49788</strain>
    </source>
</reference>
<accession>A0A1T4WCX7</accession>
<proteinExistence type="predicted"/>
<sequence>MSDHYSVVQIKPSPSQTKLLPAQKKFNTLIKNINKQRKLLLEWQEAMTQCQQQAVEKLEPLRKELGEYQAQLVLLLDQQFDSHKFTKNQQEKMCDLILELADVLIVEHQRVDLKPLFDKYSTESFDQLDQASDGLALDMLKELLEQQFGMTIDEADLDVHDIQATLDRLNQQFEQQVEQQEAQRATQRPKSRKSAKQVAKAAEETAEVENVSKSIQAVFRQLSSALHPDRELDPVERVRKTELMQQVTVAYSKKDLLKLLELQLVVEQIDQIQLDAIADTRLKHYNQVLESQLNELKAELAQQEMLGRDMISAPPFMPIVPKHLMTTLKYDIQGLRETILNVQRDLREFQDVKQLKAWLKDYQID</sequence>
<keyword evidence="3" id="KW-1185">Reference proteome</keyword>
<evidence type="ECO:0000313" key="3">
    <source>
        <dbReference type="Proteomes" id="UP000190460"/>
    </source>
</evidence>
<dbReference type="OrthoDB" id="114754at2"/>
<name>A0A1T4WCX7_9GAMM</name>
<dbReference type="Proteomes" id="UP000190460">
    <property type="component" value="Unassembled WGS sequence"/>
</dbReference>
<evidence type="ECO:0000256" key="1">
    <source>
        <dbReference type="SAM" id="MobiDB-lite"/>
    </source>
</evidence>
<evidence type="ECO:0008006" key="4">
    <source>
        <dbReference type="Google" id="ProtNLM"/>
    </source>
</evidence>
<dbReference type="RefSeq" id="WP_078921911.1">
    <property type="nucleotide sequence ID" value="NZ_FUYB01000005.1"/>
</dbReference>
<evidence type="ECO:0000313" key="2">
    <source>
        <dbReference type="EMBL" id="SKA74878.1"/>
    </source>
</evidence>